<dbReference type="OrthoDB" id="5197765at2"/>
<protein>
    <submittedName>
        <fullName evidence="3">Uncharacterized protein</fullName>
    </submittedName>
</protein>
<feature type="compositionally biased region" description="Pro residues" evidence="1">
    <location>
        <begin position="11"/>
        <end position="23"/>
    </location>
</feature>
<keyword evidence="4" id="KW-1185">Reference proteome</keyword>
<keyword evidence="2" id="KW-1133">Transmembrane helix</keyword>
<dbReference type="EMBL" id="VLKF01000001">
    <property type="protein sequence ID" value="TWH72426.1"/>
    <property type="molecule type" value="Genomic_DNA"/>
</dbReference>
<feature type="compositionally biased region" description="Pro residues" evidence="1">
    <location>
        <begin position="36"/>
        <end position="71"/>
    </location>
</feature>
<dbReference type="AlphaFoldDB" id="A0A562INJ9"/>
<evidence type="ECO:0000313" key="4">
    <source>
        <dbReference type="Proteomes" id="UP000321490"/>
    </source>
</evidence>
<dbReference type="RefSeq" id="WP_153361520.1">
    <property type="nucleotide sequence ID" value="NZ_JABGDC010000145.1"/>
</dbReference>
<dbReference type="Proteomes" id="UP000321490">
    <property type="component" value="Unassembled WGS sequence"/>
</dbReference>
<evidence type="ECO:0000256" key="1">
    <source>
        <dbReference type="SAM" id="MobiDB-lite"/>
    </source>
</evidence>
<keyword evidence="2" id="KW-0812">Transmembrane</keyword>
<feature type="transmembrane region" description="Helical" evidence="2">
    <location>
        <begin position="199"/>
        <end position="220"/>
    </location>
</feature>
<evidence type="ECO:0000313" key="3">
    <source>
        <dbReference type="EMBL" id="TWH72426.1"/>
    </source>
</evidence>
<feature type="compositionally biased region" description="Low complexity" evidence="1">
    <location>
        <begin position="24"/>
        <end position="35"/>
    </location>
</feature>
<keyword evidence="2" id="KW-0472">Membrane</keyword>
<proteinExistence type="predicted"/>
<feature type="transmembrane region" description="Helical" evidence="2">
    <location>
        <begin position="143"/>
        <end position="163"/>
    </location>
</feature>
<sequence length="236" mass="24120">MSQPDWDAVPPGQPPYGGPPPTGQPWAAPPGQQHPWGPPPQWGPPQTPPQTPPQWGPPQWGPAPWGAPPHPGQQAYAGQQPFTAWGGYAPPYARAPRRPGVVVGAAALAFGSALLTLVGTVYAMAFSALLAVTRGPSAGIGPWIALVQLLVVALFVVGGLTALSGGRREWLWAAAGGQVCLSVYWVVVLTGTSAPIGEAVVVLPVVYGALGIAAAGLTVLPDAVAWSRTAAAARRA</sequence>
<accession>A0A562INJ9</accession>
<comment type="caution">
    <text evidence="3">The sequence shown here is derived from an EMBL/GenBank/DDBJ whole genome shotgun (WGS) entry which is preliminary data.</text>
</comment>
<name>A0A562INJ9_9ACTN</name>
<gene>
    <name evidence="3" type="ORF">JD78_00937</name>
</gene>
<feature type="region of interest" description="Disordered" evidence="1">
    <location>
        <begin position="1"/>
        <end position="78"/>
    </location>
</feature>
<feature type="transmembrane region" description="Helical" evidence="2">
    <location>
        <begin position="170"/>
        <end position="187"/>
    </location>
</feature>
<organism evidence="3 4">
    <name type="scientific">Modestobacter roseus</name>
    <dbReference type="NCBI Taxonomy" id="1181884"/>
    <lineage>
        <taxon>Bacteria</taxon>
        <taxon>Bacillati</taxon>
        <taxon>Actinomycetota</taxon>
        <taxon>Actinomycetes</taxon>
        <taxon>Geodermatophilales</taxon>
        <taxon>Geodermatophilaceae</taxon>
        <taxon>Modestobacter</taxon>
    </lineage>
</organism>
<reference evidence="3 4" key="1">
    <citation type="submission" date="2019-07" db="EMBL/GenBank/DDBJ databases">
        <title>R&amp;d 2014.</title>
        <authorList>
            <person name="Klenk H.-P."/>
        </authorList>
    </citation>
    <scope>NUCLEOTIDE SEQUENCE [LARGE SCALE GENOMIC DNA]</scope>
    <source>
        <strain evidence="3 4">DSM 45764</strain>
    </source>
</reference>
<evidence type="ECO:0000256" key="2">
    <source>
        <dbReference type="SAM" id="Phobius"/>
    </source>
</evidence>
<feature type="transmembrane region" description="Helical" evidence="2">
    <location>
        <begin position="101"/>
        <end position="131"/>
    </location>
</feature>